<dbReference type="InterPro" id="IPR006093">
    <property type="entry name" value="Oxy_OxRdtase_FAD_BS"/>
</dbReference>
<dbReference type="Pfam" id="PF01565">
    <property type="entry name" value="FAD_binding_4"/>
    <property type="match status" value="1"/>
</dbReference>
<dbReference type="PANTHER" id="PTHR42973">
    <property type="entry name" value="BINDING OXIDOREDUCTASE, PUTATIVE (AFU_ORTHOLOGUE AFUA_1G17690)-RELATED"/>
    <property type="match status" value="1"/>
</dbReference>
<comment type="caution">
    <text evidence="7">The sequence shown here is derived from an EMBL/GenBank/DDBJ whole genome shotgun (WGS) entry which is preliminary data.</text>
</comment>
<evidence type="ECO:0000259" key="6">
    <source>
        <dbReference type="PROSITE" id="PS51387"/>
    </source>
</evidence>
<evidence type="ECO:0000256" key="5">
    <source>
        <dbReference type="ARBA" id="ARBA00023002"/>
    </source>
</evidence>
<keyword evidence="8" id="KW-1185">Reference proteome</keyword>
<proteinExistence type="inferred from homology"/>
<dbReference type="Gene3D" id="3.30.465.10">
    <property type="match status" value="1"/>
</dbReference>
<sequence>MATNGIAASALRSAIDGEVFDSTDPGFEAACLGFNLAHEFRPDIAVLPRSSRDVAAAVRHAADHGLEVHVQATGHGLGTQAHGGLLVNTAGLQELDLDPEARSVRVGAGVRWSKVIAAAAPHGLAPLNGSSPEVGVVGYTMGGGIGPMGRTFGFAADHVTALRMVTASGDTLEVDAVREPELFWALRGGKCSVGIVTQLQFALQPVAEVYGGGIFFAGQHAPELFHAFGPWARSLPESTTASIALLRLPDAPEFPEPLRGKTTVHLRYVHVGGEQQGAALLAPMRGTAGALVDMVAMMPYSLIGSVHQDPTDPMPAWDASLLLGSLDADAIDALLETAGPQLQVPLILAELRHLGGAFARQPEHPNAVGRRDAAFAVNVVGPYAPPLQEAVAASGQAVLDAMEPWSHGGPSINFRGFSWAPEDVRKAWEPGHVERLRRIKADRDPDSRFRFGYLLD</sequence>
<dbReference type="PROSITE" id="PS51387">
    <property type="entry name" value="FAD_PCMH"/>
    <property type="match status" value="1"/>
</dbReference>
<dbReference type="InterPro" id="IPR036318">
    <property type="entry name" value="FAD-bd_PCMH-like_sf"/>
</dbReference>
<evidence type="ECO:0000256" key="3">
    <source>
        <dbReference type="ARBA" id="ARBA00022630"/>
    </source>
</evidence>
<keyword evidence="4" id="KW-0274">FAD</keyword>
<comment type="cofactor">
    <cofactor evidence="1">
        <name>FAD</name>
        <dbReference type="ChEBI" id="CHEBI:57692"/>
    </cofactor>
</comment>
<dbReference type="SUPFAM" id="SSF56176">
    <property type="entry name" value="FAD-binding/transporter-associated domain-like"/>
    <property type="match status" value="1"/>
</dbReference>
<dbReference type="InterPro" id="IPR016166">
    <property type="entry name" value="FAD-bd_PCMH"/>
</dbReference>
<gene>
    <name evidence="7" type="ORF">JOF46_002918</name>
</gene>
<dbReference type="InterPro" id="IPR006094">
    <property type="entry name" value="Oxid_FAD_bind_N"/>
</dbReference>
<dbReference type="Proteomes" id="UP000766570">
    <property type="component" value="Unassembled WGS sequence"/>
</dbReference>
<evidence type="ECO:0000256" key="4">
    <source>
        <dbReference type="ARBA" id="ARBA00022827"/>
    </source>
</evidence>
<comment type="similarity">
    <text evidence="2">Belongs to the oxygen-dependent FAD-linked oxidoreductase family.</text>
</comment>
<dbReference type="Gene3D" id="3.40.462.20">
    <property type="match status" value="1"/>
</dbReference>
<dbReference type="RefSeq" id="WP_209908223.1">
    <property type="nucleotide sequence ID" value="NZ_BAAAMI010000008.1"/>
</dbReference>
<dbReference type="PANTHER" id="PTHR42973:SF39">
    <property type="entry name" value="FAD-BINDING PCMH-TYPE DOMAIN-CONTAINING PROTEIN"/>
    <property type="match status" value="1"/>
</dbReference>
<reference evidence="7 8" key="1">
    <citation type="submission" date="2021-03" db="EMBL/GenBank/DDBJ databases">
        <title>Sequencing the genomes of 1000 actinobacteria strains.</title>
        <authorList>
            <person name="Klenk H.-P."/>
        </authorList>
    </citation>
    <scope>NUCLEOTIDE SEQUENCE [LARGE SCALE GENOMIC DNA]</scope>
    <source>
        <strain evidence="7 8">DSM 15454</strain>
    </source>
</reference>
<evidence type="ECO:0000256" key="1">
    <source>
        <dbReference type="ARBA" id="ARBA00001974"/>
    </source>
</evidence>
<evidence type="ECO:0000313" key="7">
    <source>
        <dbReference type="EMBL" id="MBP2375006.1"/>
    </source>
</evidence>
<accession>A0ABS4WFN6</accession>
<dbReference type="InterPro" id="IPR050416">
    <property type="entry name" value="FAD-linked_Oxidoreductase"/>
</dbReference>
<dbReference type="InterPro" id="IPR016167">
    <property type="entry name" value="FAD-bd_PCMH_sub1"/>
</dbReference>
<dbReference type="Gene3D" id="3.30.43.10">
    <property type="entry name" value="Uridine Diphospho-n-acetylenolpyruvylglucosamine Reductase, domain 2"/>
    <property type="match status" value="1"/>
</dbReference>
<name>A0ABS4WFN6_9MICC</name>
<protein>
    <submittedName>
        <fullName evidence="7">FAD/FMN-containing dehydrogenase</fullName>
    </submittedName>
</protein>
<keyword evidence="5" id="KW-0560">Oxidoreductase</keyword>
<evidence type="ECO:0000313" key="8">
    <source>
        <dbReference type="Proteomes" id="UP000766570"/>
    </source>
</evidence>
<evidence type="ECO:0000256" key="2">
    <source>
        <dbReference type="ARBA" id="ARBA00005466"/>
    </source>
</evidence>
<feature type="domain" description="FAD-binding PCMH-type" evidence="6">
    <location>
        <begin position="38"/>
        <end position="206"/>
    </location>
</feature>
<dbReference type="EMBL" id="JAGIOE010000001">
    <property type="protein sequence ID" value="MBP2375006.1"/>
    <property type="molecule type" value="Genomic_DNA"/>
</dbReference>
<organism evidence="7 8">
    <name type="scientific">Paeniglutamicibacter psychrophenolicus</name>
    <dbReference type="NCBI Taxonomy" id="257454"/>
    <lineage>
        <taxon>Bacteria</taxon>
        <taxon>Bacillati</taxon>
        <taxon>Actinomycetota</taxon>
        <taxon>Actinomycetes</taxon>
        <taxon>Micrococcales</taxon>
        <taxon>Micrococcaceae</taxon>
        <taxon>Paeniglutamicibacter</taxon>
    </lineage>
</organism>
<dbReference type="InterPro" id="IPR016169">
    <property type="entry name" value="FAD-bd_PCMH_sub2"/>
</dbReference>
<dbReference type="PROSITE" id="PS00862">
    <property type="entry name" value="OX2_COVAL_FAD"/>
    <property type="match status" value="1"/>
</dbReference>
<keyword evidence="3" id="KW-0285">Flavoprotein</keyword>